<sequence length="164" mass="19472">MKILGFIGVCGFGYDHANDVYKYRNRNCIDMKLEFIHFAGTVPREQFKIFHFVAYMVMVNGHLCLALPLLNWIRQHGALDFLVLFLNLVKETFTEFLCPSRIQIIKPSSSHTYNCLAFYFIHEKIHWFVWLLKRYEMPQSWTRLANIHCHSLLIGSELQPLYIR</sequence>
<organism evidence="1 2">
    <name type="scientific">Arachis hypogaea</name>
    <name type="common">Peanut</name>
    <dbReference type="NCBI Taxonomy" id="3818"/>
    <lineage>
        <taxon>Eukaryota</taxon>
        <taxon>Viridiplantae</taxon>
        <taxon>Streptophyta</taxon>
        <taxon>Embryophyta</taxon>
        <taxon>Tracheophyta</taxon>
        <taxon>Spermatophyta</taxon>
        <taxon>Magnoliopsida</taxon>
        <taxon>eudicotyledons</taxon>
        <taxon>Gunneridae</taxon>
        <taxon>Pentapetalae</taxon>
        <taxon>rosids</taxon>
        <taxon>fabids</taxon>
        <taxon>Fabales</taxon>
        <taxon>Fabaceae</taxon>
        <taxon>Papilionoideae</taxon>
        <taxon>50 kb inversion clade</taxon>
        <taxon>dalbergioids sensu lato</taxon>
        <taxon>Dalbergieae</taxon>
        <taxon>Pterocarpus clade</taxon>
        <taxon>Arachis</taxon>
    </lineage>
</organism>
<evidence type="ECO:0000313" key="1">
    <source>
        <dbReference type="EMBL" id="RYR28723.1"/>
    </source>
</evidence>
<protein>
    <submittedName>
        <fullName evidence="1">Uncharacterized protein</fullName>
    </submittedName>
</protein>
<dbReference type="Proteomes" id="UP000289738">
    <property type="component" value="Chromosome B01"/>
</dbReference>
<comment type="caution">
    <text evidence="1">The sequence shown here is derived from an EMBL/GenBank/DDBJ whole genome shotgun (WGS) entry which is preliminary data.</text>
</comment>
<reference evidence="1 2" key="1">
    <citation type="submission" date="2019-01" db="EMBL/GenBank/DDBJ databases">
        <title>Sequencing of cultivated peanut Arachis hypogaea provides insights into genome evolution and oil improvement.</title>
        <authorList>
            <person name="Chen X."/>
        </authorList>
    </citation>
    <scope>NUCLEOTIDE SEQUENCE [LARGE SCALE GENOMIC DNA]</scope>
    <source>
        <strain evidence="2">cv. Fuhuasheng</strain>
        <tissue evidence="1">Leaves</tissue>
    </source>
</reference>
<dbReference type="AlphaFoldDB" id="A0A445AQK8"/>
<proteinExistence type="predicted"/>
<dbReference type="EMBL" id="SDMP01000011">
    <property type="protein sequence ID" value="RYR28723.1"/>
    <property type="molecule type" value="Genomic_DNA"/>
</dbReference>
<accession>A0A445AQK8</accession>
<evidence type="ECO:0000313" key="2">
    <source>
        <dbReference type="Proteomes" id="UP000289738"/>
    </source>
</evidence>
<keyword evidence="2" id="KW-1185">Reference proteome</keyword>
<name>A0A445AQK8_ARAHY</name>
<gene>
    <name evidence="1" type="ORF">Ahy_B01g052884</name>
</gene>